<comment type="caution">
    <text evidence="2">The sequence shown here is derived from an EMBL/GenBank/DDBJ whole genome shotgun (WGS) entry which is preliminary data.</text>
</comment>
<dbReference type="Proteomes" id="UP001597286">
    <property type="component" value="Unassembled WGS sequence"/>
</dbReference>
<name>A0ABW4PD32_9NOCA</name>
<dbReference type="Pfam" id="PF10825">
    <property type="entry name" value="DUF2752"/>
    <property type="match status" value="1"/>
</dbReference>
<keyword evidence="1" id="KW-0812">Transmembrane</keyword>
<dbReference type="InterPro" id="IPR021215">
    <property type="entry name" value="DUF2752"/>
</dbReference>
<gene>
    <name evidence="2" type="ORF">ACFSJG_27000</name>
</gene>
<keyword evidence="3" id="KW-1185">Reference proteome</keyword>
<organism evidence="2 3">
    <name type="scientific">Rhodococcus gannanensis</name>
    <dbReference type="NCBI Taxonomy" id="1960308"/>
    <lineage>
        <taxon>Bacteria</taxon>
        <taxon>Bacillati</taxon>
        <taxon>Actinomycetota</taxon>
        <taxon>Actinomycetes</taxon>
        <taxon>Mycobacteriales</taxon>
        <taxon>Nocardiaceae</taxon>
        <taxon>Rhodococcus</taxon>
    </lineage>
</organism>
<feature type="transmembrane region" description="Helical" evidence="1">
    <location>
        <begin position="79"/>
        <end position="103"/>
    </location>
</feature>
<evidence type="ECO:0000313" key="3">
    <source>
        <dbReference type="Proteomes" id="UP001597286"/>
    </source>
</evidence>
<dbReference type="RefSeq" id="WP_378488325.1">
    <property type="nucleotide sequence ID" value="NZ_JBHUFB010000022.1"/>
</dbReference>
<reference evidence="3" key="1">
    <citation type="journal article" date="2019" name="Int. J. Syst. Evol. Microbiol.">
        <title>The Global Catalogue of Microorganisms (GCM) 10K type strain sequencing project: providing services to taxonomists for standard genome sequencing and annotation.</title>
        <authorList>
            <consortium name="The Broad Institute Genomics Platform"/>
            <consortium name="The Broad Institute Genome Sequencing Center for Infectious Disease"/>
            <person name="Wu L."/>
            <person name="Ma J."/>
        </authorList>
    </citation>
    <scope>NUCLEOTIDE SEQUENCE [LARGE SCALE GENOMIC DNA]</scope>
    <source>
        <strain evidence="3">DT72</strain>
    </source>
</reference>
<feature type="transmembrane region" description="Helical" evidence="1">
    <location>
        <begin position="21"/>
        <end position="40"/>
    </location>
</feature>
<accession>A0ABW4PD32</accession>
<dbReference type="EMBL" id="JBHUFB010000022">
    <property type="protein sequence ID" value="MFD1815881.1"/>
    <property type="molecule type" value="Genomic_DNA"/>
</dbReference>
<sequence length="148" mass="15605">MTALHPVDEPAPPRRPGWRRCAGPVAVAGAAAAVAALLYVRDPHRPGAYGLCPFHALTGLWCPGCGGLRAAHDLVHGDLWASLSSNAFVAPLVLVLAVAWVRWVPRRWRGGNERMIVLGPVVTVIVLAALAAYTVLRNTPWGSGLAPG</sequence>
<keyword evidence="1" id="KW-0472">Membrane</keyword>
<protein>
    <submittedName>
        <fullName evidence="2">DUF2752 domain-containing protein</fullName>
    </submittedName>
</protein>
<evidence type="ECO:0000313" key="2">
    <source>
        <dbReference type="EMBL" id="MFD1815881.1"/>
    </source>
</evidence>
<feature type="transmembrane region" description="Helical" evidence="1">
    <location>
        <begin position="115"/>
        <end position="136"/>
    </location>
</feature>
<keyword evidence="1" id="KW-1133">Transmembrane helix</keyword>
<evidence type="ECO:0000256" key="1">
    <source>
        <dbReference type="SAM" id="Phobius"/>
    </source>
</evidence>
<proteinExistence type="predicted"/>